<comment type="caution">
    <text evidence="3">The sequence shown here is derived from an EMBL/GenBank/DDBJ whole genome shotgun (WGS) entry which is preliminary data.</text>
</comment>
<organism evidence="3 4">
    <name type="scientific">Tritrichomonas musculus</name>
    <dbReference type="NCBI Taxonomy" id="1915356"/>
    <lineage>
        <taxon>Eukaryota</taxon>
        <taxon>Metamonada</taxon>
        <taxon>Parabasalia</taxon>
        <taxon>Tritrichomonadida</taxon>
        <taxon>Tritrichomonadidae</taxon>
        <taxon>Tritrichomonas</taxon>
    </lineage>
</organism>
<keyword evidence="1" id="KW-0175">Coiled coil</keyword>
<accession>A0ABR2KTX7</accession>
<keyword evidence="2" id="KW-0812">Transmembrane</keyword>
<reference evidence="3 4" key="1">
    <citation type="submission" date="2024-04" db="EMBL/GenBank/DDBJ databases">
        <title>Tritrichomonas musculus Genome.</title>
        <authorList>
            <person name="Alves-Ferreira E."/>
            <person name="Grigg M."/>
            <person name="Lorenzi H."/>
            <person name="Galac M."/>
        </authorList>
    </citation>
    <scope>NUCLEOTIDE SEQUENCE [LARGE SCALE GENOMIC DNA]</scope>
    <source>
        <strain evidence="3 4">EAF2021</strain>
    </source>
</reference>
<keyword evidence="4" id="KW-1185">Reference proteome</keyword>
<evidence type="ECO:0000256" key="1">
    <source>
        <dbReference type="SAM" id="Coils"/>
    </source>
</evidence>
<keyword evidence="2" id="KW-1133">Transmembrane helix</keyword>
<sequence>MNTALQIEAQHPISSQSVLENLANSEDFRARLTFEMDDQNVIQNENRNINYIPFIPGLSLNHLVRVFQNDKITWIQDDIILKSRFLFNFQGKSIKIKSVRIISPNPDRTSHSVVRVEILNDELNNDFSKKALSYILKRHNTENTLLSLSTSRDLGVQKNFTIPFDNIFSEVQTAIMQIDQLLTEESTIDPSIEMAANQLQELHNEVNEAASKIMTALQVRDNLQQEIKQQSTELAATASEIEQIIVDPNRSPNVPDTKNDVAFMFSLIPLVVAITGYILKKD</sequence>
<dbReference type="EMBL" id="JAPFFF010000003">
    <property type="protein sequence ID" value="KAK8894577.1"/>
    <property type="molecule type" value="Genomic_DNA"/>
</dbReference>
<proteinExistence type="predicted"/>
<protein>
    <submittedName>
        <fullName evidence="3">Uncharacterized protein</fullName>
    </submittedName>
</protein>
<evidence type="ECO:0000256" key="2">
    <source>
        <dbReference type="SAM" id="Phobius"/>
    </source>
</evidence>
<evidence type="ECO:0000313" key="4">
    <source>
        <dbReference type="Proteomes" id="UP001470230"/>
    </source>
</evidence>
<keyword evidence="2" id="KW-0472">Membrane</keyword>
<feature type="coiled-coil region" evidence="1">
    <location>
        <begin position="192"/>
        <end position="240"/>
    </location>
</feature>
<feature type="transmembrane region" description="Helical" evidence="2">
    <location>
        <begin position="261"/>
        <end position="279"/>
    </location>
</feature>
<name>A0ABR2KTX7_9EUKA</name>
<gene>
    <name evidence="3" type="ORF">M9Y10_023013</name>
</gene>
<dbReference type="Proteomes" id="UP001470230">
    <property type="component" value="Unassembled WGS sequence"/>
</dbReference>
<evidence type="ECO:0000313" key="3">
    <source>
        <dbReference type="EMBL" id="KAK8894577.1"/>
    </source>
</evidence>